<evidence type="ECO:0000256" key="2">
    <source>
        <dbReference type="SAM" id="Coils"/>
    </source>
</evidence>
<protein>
    <submittedName>
        <fullName evidence="5">Phage tail tape measure protein</fullName>
    </submittedName>
</protein>
<dbReference type="InterPro" id="IPR010090">
    <property type="entry name" value="Phage_tape_meas"/>
</dbReference>
<keyword evidence="1" id="KW-1188">Viral release from host cell</keyword>
<evidence type="ECO:0000313" key="5">
    <source>
        <dbReference type="EMBL" id="MBM6928587.1"/>
    </source>
</evidence>
<sequence>MPNKYEILFQLAGEVSKQFTSSFENGSQKVKELQRKIVEFQTQASKVNELITLRTKTKELSTEYFKQKTTLEQLQIALSKTKNPSKELLSIYAKTEKSLGQVKFRMDQSVSSMKELTAELNLQGSSLSTLSEKYDSLTQSITKAKTAQQKLEQLDEKIENSHKVKMGVNTSLATSVVTLQALAGQVINAMSAPIYSAMRMEDAMADINKVIDFKEPGGLQQLKNQLEQISLEIPITREGLAQIAAAAAQAGVAENELRDFAVDAARMGVAFDMTGDKAGEMMSKWRSGMALTQSQTVSLADAVNALSNANAATGSQIGEVLMRYGALGKVAGLTEGQTAALGASLVASGVQAEVAATGIQSMMRALTRGSSMTALAATAFGKIGFDPKQLQKDIQKDAPSTIIEVLKTIRDRVPKELQMEYLTAMFGDEGARSMGPMLANLEGLQKNFALVAAESNYAGSMLNEFIARSKTTSNALQLAGNAVTFVSGAIGEIFLDTIKEGAIDFVEYAKAAGEWIRANKETVVMAAKVGGAVLGLVAGYHAMRIAILATIFPFISLWSAGLKMQRMYVLLVQSGKLAQVMMTSWKVVCAGATVTMNIFTKAAKALGIALKFAFTNPVGLAITGVAALVAAGAWLYKNWDVVKEKMAAAWQYIADMAKGPINTVIGWINKLIELINKIKLPQWLGGGGPNLSPVPQLANGGIATGASLAMVGEGSEPEAILPLSRLSSMLRQPTSSNSTSVSVNFAPVINIDGGSSGNAYEDVRRGLRAGSEDLKRELERLLADERRLAY</sequence>
<dbReference type="EMBL" id="JACJKX010000007">
    <property type="protein sequence ID" value="MBM6928587.1"/>
    <property type="molecule type" value="Genomic_DNA"/>
</dbReference>
<feature type="transmembrane region" description="Helical" evidence="3">
    <location>
        <begin position="583"/>
        <end position="600"/>
    </location>
</feature>
<keyword evidence="6" id="KW-1185">Reference proteome</keyword>
<dbReference type="PANTHER" id="PTHR37813:SF1">
    <property type="entry name" value="FELS-2 PROPHAGE PROTEIN"/>
    <property type="match status" value="1"/>
</dbReference>
<gene>
    <name evidence="5" type="ORF">H5985_04800</name>
</gene>
<evidence type="ECO:0000313" key="6">
    <source>
        <dbReference type="Proteomes" id="UP000777002"/>
    </source>
</evidence>
<evidence type="ECO:0000256" key="1">
    <source>
        <dbReference type="ARBA" id="ARBA00022612"/>
    </source>
</evidence>
<feature type="transmembrane region" description="Helical" evidence="3">
    <location>
        <begin position="612"/>
        <end position="636"/>
    </location>
</feature>
<accession>A0ABS2GUR2</accession>
<feature type="coiled-coil region" evidence="2">
    <location>
        <begin position="137"/>
        <end position="164"/>
    </location>
</feature>
<evidence type="ECO:0000259" key="4">
    <source>
        <dbReference type="Pfam" id="PF10145"/>
    </source>
</evidence>
<feature type="coiled-coil region" evidence="2">
    <location>
        <begin position="23"/>
        <end position="50"/>
    </location>
</feature>
<feature type="domain" description="Phage tail tape measure protein" evidence="4">
    <location>
        <begin position="225"/>
        <end position="427"/>
    </location>
</feature>
<dbReference type="Pfam" id="PF10145">
    <property type="entry name" value="PhageMin_Tail"/>
    <property type="match status" value="1"/>
</dbReference>
<organism evidence="5 6">
    <name type="scientific">Parasutterella secunda</name>
    <dbReference type="NCBI Taxonomy" id="626947"/>
    <lineage>
        <taxon>Bacteria</taxon>
        <taxon>Pseudomonadati</taxon>
        <taxon>Pseudomonadota</taxon>
        <taxon>Betaproteobacteria</taxon>
        <taxon>Burkholderiales</taxon>
        <taxon>Sutterellaceae</taxon>
        <taxon>Parasutterella</taxon>
    </lineage>
</organism>
<proteinExistence type="predicted"/>
<name>A0ABS2GUR2_9BURK</name>
<dbReference type="RefSeq" id="WP_205050175.1">
    <property type="nucleotide sequence ID" value="NZ_JACJKX010000007.1"/>
</dbReference>
<keyword evidence="3" id="KW-0472">Membrane</keyword>
<reference evidence="5 6" key="1">
    <citation type="journal article" date="2021" name="Sci. Rep.">
        <title>The distribution of antibiotic resistance genes in chicken gut microbiota commensals.</title>
        <authorList>
            <person name="Juricova H."/>
            <person name="Matiasovicova J."/>
            <person name="Kubasova T."/>
            <person name="Cejkova D."/>
            <person name="Rychlik I."/>
        </authorList>
    </citation>
    <scope>NUCLEOTIDE SEQUENCE [LARGE SCALE GENOMIC DNA]</scope>
    <source>
        <strain evidence="5 6">An562</strain>
    </source>
</reference>
<dbReference type="PANTHER" id="PTHR37813">
    <property type="entry name" value="FELS-2 PROPHAGE PROTEIN"/>
    <property type="match status" value="1"/>
</dbReference>
<comment type="caution">
    <text evidence="5">The sequence shown here is derived from an EMBL/GenBank/DDBJ whole genome shotgun (WGS) entry which is preliminary data.</text>
</comment>
<keyword evidence="3" id="KW-0812">Transmembrane</keyword>
<feature type="transmembrane region" description="Helical" evidence="3">
    <location>
        <begin position="542"/>
        <end position="562"/>
    </location>
</feature>
<keyword evidence="2" id="KW-0175">Coiled coil</keyword>
<dbReference type="Proteomes" id="UP000777002">
    <property type="component" value="Unassembled WGS sequence"/>
</dbReference>
<keyword evidence="3" id="KW-1133">Transmembrane helix</keyword>
<dbReference type="NCBIfam" id="TIGR01760">
    <property type="entry name" value="tape_meas_TP901"/>
    <property type="match status" value="1"/>
</dbReference>
<evidence type="ECO:0000256" key="3">
    <source>
        <dbReference type="SAM" id="Phobius"/>
    </source>
</evidence>